<dbReference type="AlphaFoldDB" id="C2FWD4"/>
<proteinExistence type="predicted"/>
<sequence>MKHLKLVYLLLAVLLTISCKNDLLVDDDPASGMKLSPKEMAITPGYLPLPNGSFEDGTGNTFTNWSILNGASTLSATTVPAEVYEGNRALKVVSTVSNGQSNAWKIQLASVNLATVSGSDYRIRVWAKATGASTNGFRCQTRGGTTQLLSHKTIKTSWGLYEWTFKAAADSTMILLDLGADANTYYIDNVSVSEVSASGAYSAIWGENGELWDKSRIPDFTNAGYRSGNQSIPDYPQSINVTSLGAVGDGVTDNTAVFKIAINQCAENGTIYIPAGKYVLKDTLMIKRSGINIKGAGDATILYFTKGLEELYPRYNVAGSPNQSAWSWEGGMITFSGNISGSGIQSLKIEFPDNAWAGHNFHERAYNAIGYTNSAHDGWVKNVKMKGCDIGIWIGRTSHHITAEGWTLESGPVRAAGTKGVGHHGVNIYGGYNLLQNFELKGKYHHDLSVESSYSLFNVFRNGKGTDLCIDHHNHQVRNNLFTNLNAGTGTRLYTSGGNDTPAGININETYWNITATNNLSYNYMGYNTSGAKSKNNVAIGIKTTSGSALPNVDNNWYETINPQSLYPKDLYVSQMKLVKNIVVN</sequence>
<accession>C2FWD4</accession>
<dbReference type="Pfam" id="PF02018">
    <property type="entry name" value="CBM_4_9"/>
    <property type="match status" value="1"/>
</dbReference>
<feature type="domain" description="CBM-cenC" evidence="3">
    <location>
        <begin position="51"/>
        <end position="170"/>
    </location>
</feature>
<dbReference type="RefSeq" id="WP_003007800.1">
    <property type="nucleotide sequence ID" value="NZ_GG668631.1"/>
</dbReference>
<name>C2FWD4_SPHSI</name>
<comment type="caution">
    <text evidence="5">The sequence shown here is derived from an EMBL/GenBank/DDBJ whole genome shotgun (WGS) entry which is preliminary data.</text>
</comment>
<evidence type="ECO:0000259" key="3">
    <source>
        <dbReference type="Pfam" id="PF02018"/>
    </source>
</evidence>
<dbReference type="Pfam" id="PF12708">
    <property type="entry name" value="Pect-lyase_RHGA_epim"/>
    <property type="match status" value="1"/>
</dbReference>
<gene>
    <name evidence="5" type="ORF">HMPREF0765_1640</name>
</gene>
<feature type="chain" id="PRO_5002913992" evidence="2">
    <location>
        <begin position="22"/>
        <end position="585"/>
    </location>
</feature>
<keyword evidence="2" id="KW-0732">Signal</keyword>
<dbReference type="InterPro" id="IPR003305">
    <property type="entry name" value="CenC_carb-bd"/>
</dbReference>
<evidence type="ECO:0000256" key="1">
    <source>
        <dbReference type="ARBA" id="ARBA00022801"/>
    </source>
</evidence>
<dbReference type="InterPro" id="IPR011050">
    <property type="entry name" value="Pectin_lyase_fold/virulence"/>
</dbReference>
<evidence type="ECO:0000259" key="4">
    <source>
        <dbReference type="Pfam" id="PF12708"/>
    </source>
</evidence>
<organism evidence="5 6">
    <name type="scientific">Sphingobacterium spiritivorum ATCC 33300</name>
    <dbReference type="NCBI Taxonomy" id="525372"/>
    <lineage>
        <taxon>Bacteria</taxon>
        <taxon>Pseudomonadati</taxon>
        <taxon>Bacteroidota</taxon>
        <taxon>Sphingobacteriia</taxon>
        <taxon>Sphingobacteriales</taxon>
        <taxon>Sphingobacteriaceae</taxon>
        <taxon>Sphingobacterium</taxon>
    </lineage>
</organism>
<dbReference type="Gene3D" id="2.160.20.10">
    <property type="entry name" value="Single-stranded right-handed beta-helix, Pectin lyase-like"/>
    <property type="match status" value="1"/>
</dbReference>
<evidence type="ECO:0000313" key="6">
    <source>
        <dbReference type="Proteomes" id="UP000006241"/>
    </source>
</evidence>
<keyword evidence="1" id="KW-0378">Hydrolase</keyword>
<dbReference type="InterPro" id="IPR024535">
    <property type="entry name" value="RHGA/B-epi-like_pectate_lyase"/>
</dbReference>
<dbReference type="EMBL" id="ACHB01000037">
    <property type="protein sequence ID" value="EEI92789.1"/>
    <property type="molecule type" value="Genomic_DNA"/>
</dbReference>
<dbReference type="PROSITE" id="PS51257">
    <property type="entry name" value="PROKAR_LIPOPROTEIN"/>
    <property type="match status" value="1"/>
</dbReference>
<dbReference type="InterPro" id="IPR008979">
    <property type="entry name" value="Galactose-bd-like_sf"/>
</dbReference>
<dbReference type="SUPFAM" id="SSF51126">
    <property type="entry name" value="Pectin lyase-like"/>
    <property type="match status" value="1"/>
</dbReference>
<dbReference type="Proteomes" id="UP000006241">
    <property type="component" value="Unassembled WGS sequence"/>
</dbReference>
<evidence type="ECO:0000313" key="5">
    <source>
        <dbReference type="EMBL" id="EEI92789.1"/>
    </source>
</evidence>
<protein>
    <submittedName>
        <fullName evidence="5">Carbohydrate binding domain protein</fullName>
    </submittedName>
</protein>
<feature type="signal peptide" evidence="2">
    <location>
        <begin position="1"/>
        <end position="21"/>
    </location>
</feature>
<reference evidence="5 6" key="1">
    <citation type="submission" date="2009-01" db="EMBL/GenBank/DDBJ databases">
        <authorList>
            <person name="Qin X."/>
            <person name="Bachman B."/>
            <person name="Battles P."/>
            <person name="Bell A."/>
            <person name="Bess C."/>
            <person name="Bickham C."/>
            <person name="Chaboub L."/>
            <person name="Chen D."/>
            <person name="Coyle M."/>
            <person name="Deiros D.R."/>
            <person name="Dinh H."/>
            <person name="Forbes L."/>
            <person name="Fowler G."/>
            <person name="Francisco L."/>
            <person name="Fu Q."/>
            <person name="Gubbala S."/>
            <person name="Hale W."/>
            <person name="Han Y."/>
            <person name="Hemphill L."/>
            <person name="Highlander S.K."/>
            <person name="Hirani K."/>
            <person name="Hogues M."/>
            <person name="Jackson L."/>
            <person name="Jakkamsetti A."/>
            <person name="Javaid M."/>
            <person name="Jiang H."/>
            <person name="Korchina V."/>
            <person name="Kovar C."/>
            <person name="Lara F."/>
            <person name="Lee S."/>
            <person name="Mata R."/>
            <person name="Mathew T."/>
            <person name="Moen C."/>
            <person name="Morales K."/>
            <person name="Munidasa M."/>
            <person name="Nazareth L."/>
            <person name="Ngo R."/>
            <person name="Nguyen L."/>
            <person name="Okwuonu G."/>
            <person name="Ongeri F."/>
            <person name="Patil S."/>
            <person name="Petrosino J."/>
            <person name="Pham C."/>
            <person name="Pham P."/>
            <person name="Pu L.-L."/>
            <person name="Puazo M."/>
            <person name="Raj R."/>
            <person name="Reid J."/>
            <person name="Rouhana J."/>
            <person name="Saada N."/>
            <person name="Shang Y."/>
            <person name="Simmons D."/>
            <person name="Thornton R."/>
            <person name="Warren J."/>
            <person name="Weissenberger G."/>
            <person name="Zhang J."/>
            <person name="Zhang L."/>
            <person name="Zhou C."/>
            <person name="Zhu D."/>
            <person name="Muzny D."/>
            <person name="Worley K."/>
            <person name="Gibbs R."/>
        </authorList>
    </citation>
    <scope>NUCLEOTIDE SEQUENCE [LARGE SCALE GENOMIC DNA]</scope>
    <source>
        <strain evidence="5 6">ATCC 33300</strain>
    </source>
</reference>
<dbReference type="GO" id="GO:0016798">
    <property type="term" value="F:hydrolase activity, acting on glycosyl bonds"/>
    <property type="evidence" value="ECO:0007669"/>
    <property type="project" value="InterPro"/>
</dbReference>
<dbReference type="InterPro" id="IPR012334">
    <property type="entry name" value="Pectin_lyas_fold"/>
</dbReference>
<evidence type="ECO:0000256" key="2">
    <source>
        <dbReference type="SAM" id="SignalP"/>
    </source>
</evidence>
<dbReference type="Gene3D" id="2.60.120.260">
    <property type="entry name" value="Galactose-binding domain-like"/>
    <property type="match status" value="1"/>
</dbReference>
<feature type="domain" description="Rhamnogalacturonase A/B/Epimerase-like pectate lyase" evidence="4">
    <location>
        <begin position="239"/>
        <end position="400"/>
    </location>
</feature>
<dbReference type="HOGENOM" id="CLU_466108_0_0_10"/>
<dbReference type="SUPFAM" id="SSF49785">
    <property type="entry name" value="Galactose-binding domain-like"/>
    <property type="match status" value="1"/>
</dbReference>